<accession>A0A2P5CGM7</accession>
<sequence>MAAVVLKVNLTIWSYTQLASSTLFNPLLNSSTLHLFLAFELASSVIRFTPSMYVSSVPIAKAN</sequence>
<keyword evidence="2" id="KW-1185">Reference proteome</keyword>
<organism evidence="1 2">
    <name type="scientific">Trema orientale</name>
    <name type="common">Charcoal tree</name>
    <name type="synonym">Celtis orientalis</name>
    <dbReference type="NCBI Taxonomy" id="63057"/>
    <lineage>
        <taxon>Eukaryota</taxon>
        <taxon>Viridiplantae</taxon>
        <taxon>Streptophyta</taxon>
        <taxon>Embryophyta</taxon>
        <taxon>Tracheophyta</taxon>
        <taxon>Spermatophyta</taxon>
        <taxon>Magnoliopsida</taxon>
        <taxon>eudicotyledons</taxon>
        <taxon>Gunneridae</taxon>
        <taxon>Pentapetalae</taxon>
        <taxon>rosids</taxon>
        <taxon>fabids</taxon>
        <taxon>Rosales</taxon>
        <taxon>Cannabaceae</taxon>
        <taxon>Trema</taxon>
    </lineage>
</organism>
<proteinExistence type="predicted"/>
<dbReference type="EMBL" id="JXTC01000367">
    <property type="protein sequence ID" value="PON60203.1"/>
    <property type="molecule type" value="Genomic_DNA"/>
</dbReference>
<name>A0A2P5CGM7_TREOI</name>
<dbReference type="AlphaFoldDB" id="A0A2P5CGM7"/>
<dbReference type="Proteomes" id="UP000237000">
    <property type="component" value="Unassembled WGS sequence"/>
</dbReference>
<evidence type="ECO:0000313" key="1">
    <source>
        <dbReference type="EMBL" id="PON60203.1"/>
    </source>
</evidence>
<comment type="caution">
    <text evidence="1">The sequence shown here is derived from an EMBL/GenBank/DDBJ whole genome shotgun (WGS) entry which is preliminary data.</text>
</comment>
<dbReference type="InParanoid" id="A0A2P5CGM7"/>
<protein>
    <submittedName>
        <fullName evidence="1">Uncharacterized protein</fullName>
    </submittedName>
</protein>
<evidence type="ECO:0000313" key="2">
    <source>
        <dbReference type="Proteomes" id="UP000237000"/>
    </source>
</evidence>
<gene>
    <name evidence="1" type="ORF">TorRG33x02_285370</name>
</gene>
<reference evidence="2" key="1">
    <citation type="submission" date="2016-06" db="EMBL/GenBank/DDBJ databases">
        <title>Parallel loss of symbiosis genes in relatives of nitrogen-fixing non-legume Parasponia.</title>
        <authorList>
            <person name="Van Velzen R."/>
            <person name="Holmer R."/>
            <person name="Bu F."/>
            <person name="Rutten L."/>
            <person name="Van Zeijl A."/>
            <person name="Liu W."/>
            <person name="Santuari L."/>
            <person name="Cao Q."/>
            <person name="Sharma T."/>
            <person name="Shen D."/>
            <person name="Roswanjaya Y."/>
            <person name="Wardhani T."/>
            <person name="Kalhor M.S."/>
            <person name="Jansen J."/>
            <person name="Van den Hoogen J."/>
            <person name="Gungor B."/>
            <person name="Hartog M."/>
            <person name="Hontelez J."/>
            <person name="Verver J."/>
            <person name="Yang W.-C."/>
            <person name="Schijlen E."/>
            <person name="Repin R."/>
            <person name="Schilthuizen M."/>
            <person name="Schranz E."/>
            <person name="Heidstra R."/>
            <person name="Miyata K."/>
            <person name="Fedorova E."/>
            <person name="Kohlen W."/>
            <person name="Bisseling T."/>
            <person name="Smit S."/>
            <person name="Geurts R."/>
        </authorList>
    </citation>
    <scope>NUCLEOTIDE SEQUENCE [LARGE SCALE GENOMIC DNA]</scope>
    <source>
        <strain evidence="2">cv. RG33-2</strain>
    </source>
</reference>
<dbReference type="OrthoDB" id="10288830at2759"/>